<dbReference type="RefSeq" id="WP_010837187.1">
    <property type="nucleotide sequence ID" value="NZ_APMY01000039.1"/>
</dbReference>
<dbReference type="Proteomes" id="UP000013525">
    <property type="component" value="Unassembled WGS sequence"/>
</dbReference>
<dbReference type="GO" id="GO:0004806">
    <property type="term" value="F:triacylglycerol lipase activity"/>
    <property type="evidence" value="ECO:0007669"/>
    <property type="project" value="InterPro"/>
</dbReference>
<name>R7WTI2_9NOCA</name>
<dbReference type="PROSITE" id="PS51257">
    <property type="entry name" value="PROKAR_LIPOPROTEIN"/>
    <property type="match status" value="1"/>
</dbReference>
<keyword evidence="3" id="KW-1185">Reference proteome</keyword>
<dbReference type="PANTHER" id="PTHR34853">
    <property type="match status" value="1"/>
</dbReference>
<reference evidence="2 3" key="1">
    <citation type="journal article" date="2013" name="Genome Announc.">
        <title>Draft Genome Sequence of Rhodococcus rhodnii Strain LMG5362, a Symbiont of Rhodnius prolixus (Hemiptera, Reduviidae, Triatominae), the Principle Vector of Trypanosoma cruzi.</title>
        <authorList>
            <person name="Pachebat J.A."/>
            <person name="van Keulen G."/>
            <person name="Whitten M.M."/>
            <person name="Girdwood S."/>
            <person name="Del Sol R."/>
            <person name="Dyson P.J."/>
            <person name="Facey P.D."/>
        </authorList>
    </citation>
    <scope>NUCLEOTIDE SEQUENCE [LARGE SCALE GENOMIC DNA]</scope>
    <source>
        <strain evidence="2 3">LMG 5362</strain>
    </source>
</reference>
<feature type="chain" id="PRO_5038485190" description="Serine aminopeptidase S33 domain-containing protein" evidence="1">
    <location>
        <begin position="33"/>
        <end position="400"/>
    </location>
</feature>
<dbReference type="PIRSF" id="PIRSF029171">
    <property type="entry name" value="Esterase_LipA"/>
    <property type="match status" value="1"/>
</dbReference>
<dbReference type="SUPFAM" id="SSF53474">
    <property type="entry name" value="alpha/beta-Hydrolases"/>
    <property type="match status" value="1"/>
</dbReference>
<dbReference type="InterPro" id="IPR029058">
    <property type="entry name" value="AB_hydrolase_fold"/>
</dbReference>
<dbReference type="PATRIC" id="fig|1273125.3.peg.1081"/>
<organism evidence="2 3">
    <name type="scientific">Rhodococcus rhodnii LMG 5362</name>
    <dbReference type="NCBI Taxonomy" id="1273125"/>
    <lineage>
        <taxon>Bacteria</taxon>
        <taxon>Bacillati</taxon>
        <taxon>Actinomycetota</taxon>
        <taxon>Actinomycetes</taxon>
        <taxon>Mycobacteriales</taxon>
        <taxon>Nocardiaceae</taxon>
        <taxon>Rhodococcus</taxon>
    </lineage>
</organism>
<sequence length="400" mass="40651">MRRIVVFLEVVVRRTVLALGIAAVLVSGGCSSEPTDDDATPGTLLSTTIPGASAVLPSAGYTTLVTYTSENAVGAATMVSGTVSVPSSPPPEGGYPVLSWAHGTSGYADACAPSADFPGGPVHDYFSIATAMLDEWVRAGYAVVQTDYEGLGTPGGHPYMNGASAANTVVDIVRAAREHDDDIGASWIVAGHSQGGQAALFTAEAAAERAPELDLRGAVAIAPGGIGLARTVEYVQAGGPGAEAAEAFVPLLVLGAEAADPTLRADEILTTDAAPLLDAARTGCLADLREVPAIAPRDVFRADTDLAALGTYLDAQDPSTTRPAVPTMIVQGSADVLVPQSDADALAQVLCGTGDVGYRVYDGADHRSVLDASLADVVAFAESAVQDRAVTGGCAVRPHR</sequence>
<proteinExistence type="predicted"/>
<keyword evidence="1" id="KW-0732">Signal</keyword>
<gene>
    <name evidence="2" type="ORF">Rrhod_1121</name>
</gene>
<dbReference type="Pfam" id="PF03583">
    <property type="entry name" value="LIP"/>
    <property type="match status" value="1"/>
</dbReference>
<dbReference type="AlphaFoldDB" id="R7WTI2"/>
<protein>
    <recommendedName>
        <fullName evidence="4">Serine aminopeptidase S33 domain-containing protein</fullName>
    </recommendedName>
</protein>
<accession>R7WTI2</accession>
<dbReference type="eggNOG" id="COG2267">
    <property type="taxonomic scope" value="Bacteria"/>
</dbReference>
<evidence type="ECO:0008006" key="4">
    <source>
        <dbReference type="Google" id="ProtNLM"/>
    </source>
</evidence>
<evidence type="ECO:0000256" key="1">
    <source>
        <dbReference type="SAM" id="SignalP"/>
    </source>
</evidence>
<dbReference type="PANTHER" id="PTHR34853:SF1">
    <property type="entry name" value="LIPASE 5"/>
    <property type="match status" value="1"/>
</dbReference>
<dbReference type="InterPro" id="IPR005152">
    <property type="entry name" value="Lipase_secreted"/>
</dbReference>
<evidence type="ECO:0000313" key="2">
    <source>
        <dbReference type="EMBL" id="EOM77444.1"/>
    </source>
</evidence>
<evidence type="ECO:0000313" key="3">
    <source>
        <dbReference type="Proteomes" id="UP000013525"/>
    </source>
</evidence>
<dbReference type="GO" id="GO:0016042">
    <property type="term" value="P:lipid catabolic process"/>
    <property type="evidence" value="ECO:0007669"/>
    <property type="project" value="InterPro"/>
</dbReference>
<dbReference type="EMBL" id="APMY01000039">
    <property type="protein sequence ID" value="EOM77444.1"/>
    <property type="molecule type" value="Genomic_DNA"/>
</dbReference>
<comment type="caution">
    <text evidence="2">The sequence shown here is derived from an EMBL/GenBank/DDBJ whole genome shotgun (WGS) entry which is preliminary data.</text>
</comment>
<dbReference type="Gene3D" id="3.40.50.1820">
    <property type="entry name" value="alpha/beta hydrolase"/>
    <property type="match status" value="2"/>
</dbReference>
<feature type="signal peptide" evidence="1">
    <location>
        <begin position="1"/>
        <end position="32"/>
    </location>
</feature>